<comment type="caution">
    <text evidence="1">The sequence shown here is derived from an EMBL/GenBank/DDBJ whole genome shotgun (WGS) entry which is preliminary data.</text>
</comment>
<dbReference type="OrthoDB" id="1100373at2"/>
<evidence type="ECO:0000313" key="1">
    <source>
        <dbReference type="EMBL" id="EAY28738.1"/>
    </source>
</evidence>
<dbReference type="RefSeq" id="WP_002697471.1">
    <property type="nucleotide sequence ID" value="NZ_AAWS01000014.1"/>
</dbReference>
<proteinExistence type="predicted"/>
<name>A1ZLI4_MICM2</name>
<keyword evidence="2" id="KW-1185">Reference proteome</keyword>
<gene>
    <name evidence="1" type="ORF">M23134_07836</name>
</gene>
<organism evidence="1 2">
    <name type="scientific">Microscilla marina ATCC 23134</name>
    <dbReference type="NCBI Taxonomy" id="313606"/>
    <lineage>
        <taxon>Bacteria</taxon>
        <taxon>Pseudomonadati</taxon>
        <taxon>Bacteroidota</taxon>
        <taxon>Cytophagia</taxon>
        <taxon>Cytophagales</taxon>
        <taxon>Microscillaceae</taxon>
        <taxon>Microscilla</taxon>
    </lineage>
</organism>
<accession>A1ZLI4</accession>
<dbReference type="AlphaFoldDB" id="A1ZLI4"/>
<protein>
    <recommendedName>
        <fullName evidence="3">LysM domain-containing protein</fullName>
    </recommendedName>
</protein>
<evidence type="ECO:0000313" key="2">
    <source>
        <dbReference type="Proteomes" id="UP000004095"/>
    </source>
</evidence>
<reference evidence="1 2" key="1">
    <citation type="submission" date="2007-01" db="EMBL/GenBank/DDBJ databases">
        <authorList>
            <person name="Haygood M."/>
            <person name="Podell S."/>
            <person name="Anderson C."/>
            <person name="Hopkinson B."/>
            <person name="Roe K."/>
            <person name="Barbeau K."/>
            <person name="Gaasterland T."/>
            <person name="Ferriera S."/>
            <person name="Johnson J."/>
            <person name="Kravitz S."/>
            <person name="Beeson K."/>
            <person name="Sutton G."/>
            <person name="Rogers Y.-H."/>
            <person name="Friedman R."/>
            <person name="Frazier M."/>
            <person name="Venter J.C."/>
        </authorList>
    </citation>
    <scope>NUCLEOTIDE SEQUENCE [LARGE SCALE GENOMIC DNA]</scope>
    <source>
        <strain evidence="1 2">ATCC 23134</strain>
    </source>
</reference>
<dbReference type="EMBL" id="AAWS01000014">
    <property type="protein sequence ID" value="EAY28738.1"/>
    <property type="molecule type" value="Genomic_DNA"/>
</dbReference>
<sequence>MAIINIKVQDRQTLLDVAVQYLGDATGAIKLAMLNDLALTEDLRAGQILRVDTEQVINPKVVSYLREKDVIPVTD</sequence>
<evidence type="ECO:0008006" key="3">
    <source>
        <dbReference type="Google" id="ProtNLM"/>
    </source>
</evidence>
<dbReference type="Proteomes" id="UP000004095">
    <property type="component" value="Unassembled WGS sequence"/>
</dbReference>